<dbReference type="GO" id="GO:0051287">
    <property type="term" value="F:NAD binding"/>
    <property type="evidence" value="ECO:0007669"/>
    <property type="project" value="InterPro"/>
</dbReference>
<evidence type="ECO:0000256" key="3">
    <source>
        <dbReference type="ARBA" id="ARBA00023027"/>
    </source>
</evidence>
<name>A0A0R2NKI1_9LACO</name>
<dbReference type="PANTHER" id="PTHR43333">
    <property type="entry name" value="2-HACID_DH_C DOMAIN-CONTAINING PROTEIN"/>
    <property type="match status" value="1"/>
</dbReference>
<accession>A0A0R2NKI1</accession>
<keyword evidence="8" id="KW-1185">Reference proteome</keyword>
<reference evidence="7 8" key="1">
    <citation type="journal article" date="2015" name="Genome Announc.">
        <title>Expanding the biotechnology potential of lactobacilli through comparative genomics of 213 strains and associated genera.</title>
        <authorList>
            <person name="Sun Z."/>
            <person name="Harris H.M."/>
            <person name="McCann A."/>
            <person name="Guo C."/>
            <person name="Argimon S."/>
            <person name="Zhang W."/>
            <person name="Yang X."/>
            <person name="Jeffery I.B."/>
            <person name="Cooney J.C."/>
            <person name="Kagawa T.F."/>
            <person name="Liu W."/>
            <person name="Song Y."/>
            <person name="Salvetti E."/>
            <person name="Wrobel A."/>
            <person name="Rasinkangas P."/>
            <person name="Parkhill J."/>
            <person name="Rea M.C."/>
            <person name="O'Sullivan O."/>
            <person name="Ritari J."/>
            <person name="Douillard F.P."/>
            <person name="Paul Ross R."/>
            <person name="Yang R."/>
            <person name="Briner A.E."/>
            <person name="Felis G.E."/>
            <person name="de Vos W.M."/>
            <person name="Barrangou R."/>
            <person name="Klaenhammer T.R."/>
            <person name="Caufield P.W."/>
            <person name="Cui Y."/>
            <person name="Zhang H."/>
            <person name="O'Toole P.W."/>
        </authorList>
    </citation>
    <scope>NUCLEOTIDE SEQUENCE [LARGE SCALE GENOMIC DNA]</scope>
    <source>
        <strain evidence="7 8">DSM 23026</strain>
    </source>
</reference>
<evidence type="ECO:0000259" key="5">
    <source>
        <dbReference type="Pfam" id="PF00389"/>
    </source>
</evidence>
<keyword evidence="2 4" id="KW-0560">Oxidoreductase</keyword>
<dbReference type="InterPro" id="IPR006140">
    <property type="entry name" value="D-isomer_DH_NAD-bd"/>
</dbReference>
<evidence type="ECO:0000313" key="8">
    <source>
        <dbReference type="Proteomes" id="UP000051249"/>
    </source>
</evidence>
<organism evidence="7 8">
    <name type="scientific">Pediococcus argentinicus</name>
    <dbReference type="NCBI Taxonomy" id="480391"/>
    <lineage>
        <taxon>Bacteria</taxon>
        <taxon>Bacillati</taxon>
        <taxon>Bacillota</taxon>
        <taxon>Bacilli</taxon>
        <taxon>Lactobacillales</taxon>
        <taxon>Lactobacillaceae</taxon>
        <taxon>Pediococcus</taxon>
    </lineage>
</organism>
<dbReference type="Pfam" id="PF02826">
    <property type="entry name" value="2-Hacid_dh_C"/>
    <property type="match status" value="1"/>
</dbReference>
<dbReference type="EMBL" id="JQCQ01000016">
    <property type="protein sequence ID" value="KRO25099.1"/>
    <property type="molecule type" value="Genomic_DNA"/>
</dbReference>
<feature type="domain" description="D-isomer specific 2-hydroxyacid dehydrogenase NAD-binding" evidence="6">
    <location>
        <begin position="101"/>
        <end position="277"/>
    </location>
</feature>
<dbReference type="Proteomes" id="UP000051249">
    <property type="component" value="Unassembled WGS sequence"/>
</dbReference>
<sequence length="315" mass="35357">MNILTKMPLHEDDIKQLEQLGDFHIYTDESLPKDLESKVDIIYGWSPKAAQILHGTNQVKYIQTYSAGVDYLPIKQLVRDKVLVANSSGIHGEVIGESVLGYLLSFGRGIHSAERASYNKQWHHQEIRANLFTLTNKVALIYGTGHIGSAISQMLQRFGVKTVGVHRHSNQVAAFDETIKNENAHTKLSQVDFVINTLPLTKETTHMFNAAFFKQMSTDGIFINVGRGGSVDTDGLYQALEQHQIKGAALDVVEEEPLAIDSKLWELSNLIITPHVSGTVPHLRREMFKIFYPNLKSFLDNQTLTINQVDLENGY</sequence>
<dbReference type="RefSeq" id="WP_057799420.1">
    <property type="nucleotide sequence ID" value="NZ_BJZZ01000016.1"/>
</dbReference>
<comment type="similarity">
    <text evidence="1 4">Belongs to the D-isomer specific 2-hydroxyacid dehydrogenase family.</text>
</comment>
<gene>
    <name evidence="7" type="ORF">IV88_GL000432</name>
</gene>
<dbReference type="GO" id="GO:0016616">
    <property type="term" value="F:oxidoreductase activity, acting on the CH-OH group of donors, NAD or NADP as acceptor"/>
    <property type="evidence" value="ECO:0007669"/>
    <property type="project" value="InterPro"/>
</dbReference>
<dbReference type="PANTHER" id="PTHR43333:SF1">
    <property type="entry name" value="D-ISOMER SPECIFIC 2-HYDROXYACID DEHYDROGENASE NAD-BINDING DOMAIN-CONTAINING PROTEIN"/>
    <property type="match status" value="1"/>
</dbReference>
<proteinExistence type="inferred from homology"/>
<dbReference type="Gene3D" id="3.40.50.720">
    <property type="entry name" value="NAD(P)-binding Rossmann-like Domain"/>
    <property type="match status" value="2"/>
</dbReference>
<comment type="caution">
    <text evidence="7">The sequence shown here is derived from an EMBL/GenBank/DDBJ whole genome shotgun (WGS) entry which is preliminary data.</text>
</comment>
<dbReference type="PATRIC" id="fig|480391.4.peg.437"/>
<evidence type="ECO:0000256" key="2">
    <source>
        <dbReference type="ARBA" id="ARBA00023002"/>
    </source>
</evidence>
<evidence type="ECO:0000256" key="1">
    <source>
        <dbReference type="ARBA" id="ARBA00005854"/>
    </source>
</evidence>
<evidence type="ECO:0000259" key="6">
    <source>
        <dbReference type="Pfam" id="PF02826"/>
    </source>
</evidence>
<dbReference type="OrthoDB" id="9805416at2"/>
<dbReference type="SUPFAM" id="SSF52283">
    <property type="entry name" value="Formate/glycerate dehydrogenase catalytic domain-like"/>
    <property type="match status" value="1"/>
</dbReference>
<evidence type="ECO:0000256" key="4">
    <source>
        <dbReference type="RuleBase" id="RU003719"/>
    </source>
</evidence>
<dbReference type="AlphaFoldDB" id="A0A0R2NKI1"/>
<evidence type="ECO:0000313" key="7">
    <source>
        <dbReference type="EMBL" id="KRO25099.1"/>
    </source>
</evidence>
<evidence type="ECO:0008006" key="9">
    <source>
        <dbReference type="Google" id="ProtNLM"/>
    </source>
</evidence>
<dbReference type="InterPro" id="IPR006139">
    <property type="entry name" value="D-isomer_2_OHA_DH_cat_dom"/>
</dbReference>
<dbReference type="SUPFAM" id="SSF51735">
    <property type="entry name" value="NAD(P)-binding Rossmann-fold domains"/>
    <property type="match status" value="1"/>
</dbReference>
<protein>
    <recommendedName>
        <fullName evidence="9">D-3-phosphoglycerate dehydrogenase</fullName>
    </recommendedName>
</protein>
<keyword evidence="3" id="KW-0520">NAD</keyword>
<dbReference type="Pfam" id="PF00389">
    <property type="entry name" value="2-Hacid_dh"/>
    <property type="match status" value="1"/>
</dbReference>
<dbReference type="InterPro" id="IPR036291">
    <property type="entry name" value="NAD(P)-bd_dom_sf"/>
</dbReference>
<feature type="domain" description="D-isomer specific 2-hydroxyacid dehydrogenase catalytic" evidence="5">
    <location>
        <begin position="8"/>
        <end position="304"/>
    </location>
</feature>